<comment type="caution">
    <text evidence="8">The sequence shown here is derived from an EMBL/GenBank/DDBJ whole genome shotgun (WGS) entry which is preliminary data.</text>
</comment>
<dbReference type="InterPro" id="IPR050763">
    <property type="entry name" value="ABC_transporter_ATP-binding"/>
</dbReference>
<dbReference type="InterPro" id="IPR003593">
    <property type="entry name" value="AAA+_ATPase"/>
</dbReference>
<dbReference type="SMART" id="SM00382">
    <property type="entry name" value="AAA"/>
    <property type="match status" value="1"/>
</dbReference>
<comment type="similarity">
    <text evidence="2">Belongs to the ABC transporter superfamily.</text>
</comment>
<dbReference type="GO" id="GO:0005886">
    <property type="term" value="C:plasma membrane"/>
    <property type="evidence" value="ECO:0007669"/>
    <property type="project" value="UniProtKB-SubCell"/>
</dbReference>
<keyword evidence="5 8" id="KW-0067">ATP-binding</keyword>
<dbReference type="PANTHER" id="PTHR42711:SF5">
    <property type="entry name" value="ABC TRANSPORTER ATP-BINDING PROTEIN NATA"/>
    <property type="match status" value="1"/>
</dbReference>
<protein>
    <submittedName>
        <fullName evidence="8">ATP-binding cassette domain-containing protein</fullName>
    </submittedName>
</protein>
<dbReference type="Proteomes" id="UP000677875">
    <property type="component" value="Unassembled WGS sequence"/>
</dbReference>
<evidence type="ECO:0000256" key="3">
    <source>
        <dbReference type="ARBA" id="ARBA00022448"/>
    </source>
</evidence>
<name>A0A940XNH2_9ACTN</name>
<evidence type="ECO:0000256" key="4">
    <source>
        <dbReference type="ARBA" id="ARBA00022741"/>
    </source>
</evidence>
<evidence type="ECO:0000256" key="2">
    <source>
        <dbReference type="ARBA" id="ARBA00005417"/>
    </source>
</evidence>
<evidence type="ECO:0000259" key="7">
    <source>
        <dbReference type="PROSITE" id="PS50893"/>
    </source>
</evidence>
<dbReference type="RefSeq" id="WP_210872511.1">
    <property type="nucleotide sequence ID" value="NZ_JAGPNL010000003.1"/>
</dbReference>
<dbReference type="Pfam" id="PF00005">
    <property type="entry name" value="ABC_tran"/>
    <property type="match status" value="1"/>
</dbReference>
<dbReference type="EMBL" id="JAGPNL010000003">
    <property type="protein sequence ID" value="MBQ0827819.1"/>
    <property type="molecule type" value="Genomic_DNA"/>
</dbReference>
<proteinExistence type="inferred from homology"/>
<sequence length="249" mass="26468">MSVAFATCTYRYRRGPVVLDGLSFGFPSGRTVLLGPNGAGKTTLLAIAASALQPRAGTVAFAGLDPAIRGQLRAYRRQVGWMPQHIAPVPGMTCREQVAYAGWLKGMTRREAWGAAVEALGRVGLAKKADQRASALSGGQLRRVGVAQTLVHDSRLVLLDEPTAGLDPAQRGVFRKVVEQLSESADVIVSTHQTEDLSEVYDHVVVLSEGTIRFSGTVKEFHARAPADTASGRWAEGAYAAVLGGGEAW</sequence>
<gene>
    <name evidence="8" type="ORF">J5Y05_15050</name>
</gene>
<keyword evidence="6" id="KW-0046">Antibiotic resistance</keyword>
<keyword evidence="3" id="KW-0813">Transport</keyword>
<dbReference type="GO" id="GO:0005524">
    <property type="term" value="F:ATP binding"/>
    <property type="evidence" value="ECO:0007669"/>
    <property type="project" value="UniProtKB-KW"/>
</dbReference>
<feature type="domain" description="ABC transporter" evidence="7">
    <location>
        <begin position="3"/>
        <end position="234"/>
    </location>
</feature>
<dbReference type="InterPro" id="IPR003439">
    <property type="entry name" value="ABC_transporter-like_ATP-bd"/>
</dbReference>
<reference evidence="8" key="1">
    <citation type="submission" date="2021-04" db="EMBL/GenBank/DDBJ databases">
        <title>Genome seq and assembly of Streptomyces sp. RG38.</title>
        <authorList>
            <person name="Chhetri G."/>
        </authorList>
    </citation>
    <scope>NUCLEOTIDE SEQUENCE</scope>
    <source>
        <strain evidence="8">RG38</strain>
    </source>
</reference>
<dbReference type="GO" id="GO:0016887">
    <property type="term" value="F:ATP hydrolysis activity"/>
    <property type="evidence" value="ECO:0007669"/>
    <property type="project" value="InterPro"/>
</dbReference>
<dbReference type="PROSITE" id="PS00211">
    <property type="entry name" value="ABC_TRANSPORTER_1"/>
    <property type="match status" value="1"/>
</dbReference>
<evidence type="ECO:0000256" key="6">
    <source>
        <dbReference type="ARBA" id="ARBA00023251"/>
    </source>
</evidence>
<accession>A0A940XNH2</accession>
<dbReference type="PANTHER" id="PTHR42711">
    <property type="entry name" value="ABC TRANSPORTER ATP-BINDING PROTEIN"/>
    <property type="match status" value="1"/>
</dbReference>
<organism evidence="8 9">
    <name type="scientific">Streptomyces tagetis</name>
    <dbReference type="NCBI Taxonomy" id="2820809"/>
    <lineage>
        <taxon>Bacteria</taxon>
        <taxon>Bacillati</taxon>
        <taxon>Actinomycetota</taxon>
        <taxon>Actinomycetes</taxon>
        <taxon>Kitasatosporales</taxon>
        <taxon>Streptomycetaceae</taxon>
        <taxon>Streptomyces</taxon>
    </lineage>
</organism>
<dbReference type="InterPro" id="IPR027417">
    <property type="entry name" value="P-loop_NTPase"/>
</dbReference>
<evidence type="ECO:0000256" key="1">
    <source>
        <dbReference type="ARBA" id="ARBA00004202"/>
    </source>
</evidence>
<evidence type="ECO:0000256" key="5">
    <source>
        <dbReference type="ARBA" id="ARBA00022840"/>
    </source>
</evidence>
<dbReference type="AlphaFoldDB" id="A0A940XNH2"/>
<keyword evidence="9" id="KW-1185">Reference proteome</keyword>
<dbReference type="GO" id="GO:0046677">
    <property type="term" value="P:response to antibiotic"/>
    <property type="evidence" value="ECO:0007669"/>
    <property type="project" value="UniProtKB-KW"/>
</dbReference>
<dbReference type="Gene3D" id="3.40.50.300">
    <property type="entry name" value="P-loop containing nucleotide triphosphate hydrolases"/>
    <property type="match status" value="1"/>
</dbReference>
<keyword evidence="4" id="KW-0547">Nucleotide-binding</keyword>
<dbReference type="SUPFAM" id="SSF52540">
    <property type="entry name" value="P-loop containing nucleoside triphosphate hydrolases"/>
    <property type="match status" value="1"/>
</dbReference>
<evidence type="ECO:0000313" key="9">
    <source>
        <dbReference type="Proteomes" id="UP000677875"/>
    </source>
</evidence>
<evidence type="ECO:0000313" key="8">
    <source>
        <dbReference type="EMBL" id="MBQ0827819.1"/>
    </source>
</evidence>
<comment type="subcellular location">
    <subcellularLocation>
        <location evidence="1">Cell membrane</location>
        <topology evidence="1">Peripheral membrane protein</topology>
    </subcellularLocation>
</comment>
<dbReference type="PROSITE" id="PS50893">
    <property type="entry name" value="ABC_TRANSPORTER_2"/>
    <property type="match status" value="1"/>
</dbReference>
<dbReference type="InterPro" id="IPR017871">
    <property type="entry name" value="ABC_transporter-like_CS"/>
</dbReference>